<dbReference type="InterPro" id="IPR016032">
    <property type="entry name" value="Sig_transdc_resp-reg_C-effctor"/>
</dbReference>
<dbReference type="AlphaFoldDB" id="A0A373A6Y8"/>
<evidence type="ECO:0000256" key="1">
    <source>
        <dbReference type="ARBA" id="ARBA00023015"/>
    </source>
</evidence>
<dbReference type="PROSITE" id="PS50043">
    <property type="entry name" value="HTH_LUXR_2"/>
    <property type="match status" value="1"/>
</dbReference>
<evidence type="ECO:0000256" key="2">
    <source>
        <dbReference type="ARBA" id="ARBA00023125"/>
    </source>
</evidence>
<dbReference type="Pfam" id="PF00196">
    <property type="entry name" value="GerE"/>
    <property type="match status" value="1"/>
</dbReference>
<organism evidence="5 6">
    <name type="scientific">Kitasatospora xanthocidica</name>
    <dbReference type="NCBI Taxonomy" id="83382"/>
    <lineage>
        <taxon>Bacteria</taxon>
        <taxon>Bacillati</taxon>
        <taxon>Actinomycetota</taxon>
        <taxon>Actinomycetes</taxon>
        <taxon>Kitasatosporales</taxon>
        <taxon>Streptomycetaceae</taxon>
        <taxon>Kitasatospora</taxon>
    </lineage>
</organism>
<dbReference type="GO" id="GO:0003677">
    <property type="term" value="F:DNA binding"/>
    <property type="evidence" value="ECO:0007669"/>
    <property type="project" value="UniProtKB-KW"/>
</dbReference>
<protein>
    <submittedName>
        <fullName evidence="5">LuxR family transcriptional regulator</fullName>
    </submittedName>
</protein>
<dbReference type="PRINTS" id="PR00038">
    <property type="entry name" value="HTHLUXR"/>
</dbReference>
<dbReference type="Gene3D" id="1.10.10.10">
    <property type="entry name" value="Winged helix-like DNA-binding domain superfamily/Winged helix DNA-binding domain"/>
    <property type="match status" value="1"/>
</dbReference>
<proteinExistence type="predicted"/>
<keyword evidence="1" id="KW-0805">Transcription regulation</keyword>
<dbReference type="PANTHER" id="PTHR44688">
    <property type="entry name" value="DNA-BINDING TRANSCRIPTIONAL ACTIVATOR DEVR_DOSR"/>
    <property type="match status" value="1"/>
</dbReference>
<keyword evidence="6" id="KW-1185">Reference proteome</keyword>
<gene>
    <name evidence="5" type="ORF">DR950_31795</name>
</gene>
<feature type="domain" description="HTH luxR-type" evidence="4">
    <location>
        <begin position="95"/>
        <end position="163"/>
    </location>
</feature>
<dbReference type="CDD" id="cd06170">
    <property type="entry name" value="LuxR_C_like"/>
    <property type="match status" value="1"/>
</dbReference>
<accession>A0A373A6Y8</accession>
<dbReference type="EMBL" id="QVIG01000001">
    <property type="protein sequence ID" value="RGD63280.1"/>
    <property type="molecule type" value="Genomic_DNA"/>
</dbReference>
<dbReference type="SUPFAM" id="SSF46894">
    <property type="entry name" value="C-terminal effector domain of the bipartite response regulators"/>
    <property type="match status" value="1"/>
</dbReference>
<evidence type="ECO:0000259" key="4">
    <source>
        <dbReference type="PROSITE" id="PS50043"/>
    </source>
</evidence>
<evidence type="ECO:0000313" key="6">
    <source>
        <dbReference type="Proteomes" id="UP000263377"/>
    </source>
</evidence>
<dbReference type="Proteomes" id="UP000263377">
    <property type="component" value="Unassembled WGS sequence"/>
</dbReference>
<sequence length="163" mass="18110">MLLEASAALCAEDDRDALRRFALALDTPGADRWRFDHARVRLAHGERLRRARATVRARAQLAAALEVFEEPDARPWAERARNELRATGASRPRADASNTHGLSAQKLEIARLAASGLTNKQIAERLLLSHRTVGAHRYQIYERLGITSRTMLRDALGPAPEQG</sequence>
<dbReference type="InterPro" id="IPR000792">
    <property type="entry name" value="Tscrpt_reg_LuxR_C"/>
</dbReference>
<dbReference type="PANTHER" id="PTHR44688:SF16">
    <property type="entry name" value="DNA-BINDING TRANSCRIPTIONAL ACTIVATOR DEVR_DOSR"/>
    <property type="match status" value="1"/>
</dbReference>
<keyword evidence="3" id="KW-0804">Transcription</keyword>
<dbReference type="InterPro" id="IPR036388">
    <property type="entry name" value="WH-like_DNA-bd_sf"/>
</dbReference>
<reference evidence="5 6" key="1">
    <citation type="submission" date="2018-08" db="EMBL/GenBank/DDBJ databases">
        <title>Diversity &amp; Physiological Properties of Lignin-Decomposing Actinobacteria from Soil.</title>
        <authorList>
            <person name="Roh S.G."/>
            <person name="Kim S.B."/>
        </authorList>
    </citation>
    <scope>NUCLEOTIDE SEQUENCE [LARGE SCALE GENOMIC DNA]</scope>
    <source>
        <strain evidence="5 6">MMS17-GH009</strain>
    </source>
</reference>
<evidence type="ECO:0000256" key="3">
    <source>
        <dbReference type="ARBA" id="ARBA00023163"/>
    </source>
</evidence>
<dbReference type="SMART" id="SM00421">
    <property type="entry name" value="HTH_LUXR"/>
    <property type="match status" value="1"/>
</dbReference>
<name>A0A373A6Y8_9ACTN</name>
<evidence type="ECO:0000313" key="5">
    <source>
        <dbReference type="EMBL" id="RGD63280.1"/>
    </source>
</evidence>
<keyword evidence="2" id="KW-0238">DNA-binding</keyword>
<dbReference type="GO" id="GO:0006355">
    <property type="term" value="P:regulation of DNA-templated transcription"/>
    <property type="evidence" value="ECO:0007669"/>
    <property type="project" value="InterPro"/>
</dbReference>
<comment type="caution">
    <text evidence="5">The sequence shown here is derived from an EMBL/GenBank/DDBJ whole genome shotgun (WGS) entry which is preliminary data.</text>
</comment>